<feature type="domain" description="GH18" evidence="11">
    <location>
        <begin position="27"/>
        <end position="351"/>
    </location>
</feature>
<evidence type="ECO:0000256" key="3">
    <source>
        <dbReference type="ARBA" id="ARBA00022801"/>
    </source>
</evidence>
<dbReference type="GO" id="GO:0000272">
    <property type="term" value="P:polysaccharide catabolic process"/>
    <property type="evidence" value="ECO:0007669"/>
    <property type="project" value="UniProtKB-KW"/>
</dbReference>
<dbReference type="SUPFAM" id="SSF51445">
    <property type="entry name" value="(Trans)glycosidases"/>
    <property type="match status" value="1"/>
</dbReference>
<dbReference type="InterPro" id="IPR001579">
    <property type="entry name" value="Glyco_hydro_18_chit_AS"/>
</dbReference>
<protein>
    <recommendedName>
        <fullName evidence="2">chitinase</fullName>
        <ecNumber evidence="2">3.2.1.14</ecNumber>
    </recommendedName>
</protein>
<dbReference type="Pfam" id="PF00704">
    <property type="entry name" value="Glyco_hydro_18"/>
    <property type="match status" value="1"/>
</dbReference>
<sequence>MHTFTYLIAAAGLLQGATAAFNMDSATNVAVYWGQNSNGTQKDLGSYCNDMSIDTIMLSFLNIFKGQGGQPEYDFSNACSKGNGVFPGTDLPQCQFLASQIKSCQDVNKIVTLSLGGGGNNSVGFDNDGDAQSFATTIWNEFLGGNSSTRPLGDVVLDGVDLDIESGSDQHYDTFVNQLRSLANGAPKPLYVTGAPQCVQPDSHLNAAMLNSSLDAITTRRATCLTPPCVPYLILPILIAPTNRRTTRASTSPPGKVAQTIHARCNSPRRGHRDEFARTKAKNPKMKVYIGAPASDQAAGSGYVNIDSFKQIITSVQKNFTSFGGVMLYDASQAQANDNYEVAVKSTLLANADAPGAGTNVPPKRDAVGKVAADADRPRVRSRFFRLE</sequence>
<dbReference type="EC" id="3.2.1.14" evidence="2"/>
<comment type="catalytic activity">
    <reaction evidence="1">
        <text>Random endo-hydrolysis of N-acetyl-beta-D-glucosaminide (1-&gt;4)-beta-linkages in chitin and chitodextrins.</text>
        <dbReference type="EC" id="3.2.1.14"/>
    </reaction>
</comment>
<feature type="signal peptide" evidence="10">
    <location>
        <begin position="1"/>
        <end position="19"/>
    </location>
</feature>
<evidence type="ECO:0000256" key="6">
    <source>
        <dbReference type="ARBA" id="ARBA00023295"/>
    </source>
</evidence>
<comment type="caution">
    <text evidence="12">The sequence shown here is derived from an EMBL/GenBank/DDBJ whole genome shotgun (WGS) entry which is preliminary data.</text>
</comment>
<evidence type="ECO:0000313" key="13">
    <source>
        <dbReference type="Proteomes" id="UP000298327"/>
    </source>
</evidence>
<name>A0A4Y9Z2E1_9AGAM</name>
<evidence type="ECO:0000256" key="7">
    <source>
        <dbReference type="ARBA" id="ARBA00023326"/>
    </source>
</evidence>
<dbReference type="EMBL" id="SEOQ01000153">
    <property type="protein sequence ID" value="TFY68774.1"/>
    <property type="molecule type" value="Genomic_DNA"/>
</dbReference>
<dbReference type="GO" id="GO:0006032">
    <property type="term" value="P:chitin catabolic process"/>
    <property type="evidence" value="ECO:0007669"/>
    <property type="project" value="UniProtKB-KW"/>
</dbReference>
<evidence type="ECO:0000259" key="11">
    <source>
        <dbReference type="PROSITE" id="PS51910"/>
    </source>
</evidence>
<evidence type="ECO:0000256" key="8">
    <source>
        <dbReference type="RuleBase" id="RU000489"/>
    </source>
</evidence>
<evidence type="ECO:0000256" key="1">
    <source>
        <dbReference type="ARBA" id="ARBA00000822"/>
    </source>
</evidence>
<organism evidence="12 13">
    <name type="scientific">Dentipellis fragilis</name>
    <dbReference type="NCBI Taxonomy" id="205917"/>
    <lineage>
        <taxon>Eukaryota</taxon>
        <taxon>Fungi</taxon>
        <taxon>Dikarya</taxon>
        <taxon>Basidiomycota</taxon>
        <taxon>Agaricomycotina</taxon>
        <taxon>Agaricomycetes</taxon>
        <taxon>Russulales</taxon>
        <taxon>Hericiaceae</taxon>
        <taxon>Dentipellis</taxon>
    </lineage>
</organism>
<keyword evidence="6 8" id="KW-0326">Glycosidase</keyword>
<keyword evidence="7" id="KW-0624">Polysaccharide degradation</keyword>
<dbReference type="InterPro" id="IPR017853">
    <property type="entry name" value="GH"/>
</dbReference>
<feature type="chain" id="PRO_5021191382" description="chitinase" evidence="10">
    <location>
        <begin position="20"/>
        <end position="388"/>
    </location>
</feature>
<accession>A0A4Y9Z2E1</accession>
<evidence type="ECO:0000256" key="2">
    <source>
        <dbReference type="ARBA" id="ARBA00012729"/>
    </source>
</evidence>
<dbReference type="GO" id="GO:0005576">
    <property type="term" value="C:extracellular region"/>
    <property type="evidence" value="ECO:0007669"/>
    <property type="project" value="TreeGrafter"/>
</dbReference>
<evidence type="ECO:0000256" key="4">
    <source>
        <dbReference type="ARBA" id="ARBA00023024"/>
    </source>
</evidence>
<dbReference type="PROSITE" id="PS51910">
    <property type="entry name" value="GH18_2"/>
    <property type="match status" value="1"/>
</dbReference>
<proteinExistence type="inferred from homology"/>
<dbReference type="Gene3D" id="3.20.20.80">
    <property type="entry name" value="Glycosidases"/>
    <property type="match status" value="1"/>
</dbReference>
<dbReference type="GO" id="GO:0008843">
    <property type="term" value="F:endochitinase activity"/>
    <property type="evidence" value="ECO:0007669"/>
    <property type="project" value="UniProtKB-EC"/>
</dbReference>
<dbReference type="InterPro" id="IPR001223">
    <property type="entry name" value="Glyco_hydro18_cat"/>
</dbReference>
<comment type="similarity">
    <text evidence="9">Belongs to the glycosyl hydrolase 18 family.</text>
</comment>
<keyword evidence="3 8" id="KW-0378">Hydrolase</keyword>
<dbReference type="Proteomes" id="UP000298327">
    <property type="component" value="Unassembled WGS sequence"/>
</dbReference>
<evidence type="ECO:0000313" key="12">
    <source>
        <dbReference type="EMBL" id="TFY68774.1"/>
    </source>
</evidence>
<evidence type="ECO:0000256" key="10">
    <source>
        <dbReference type="SAM" id="SignalP"/>
    </source>
</evidence>
<keyword evidence="5" id="KW-0119">Carbohydrate metabolism</keyword>
<keyword evidence="10" id="KW-0732">Signal</keyword>
<dbReference type="PANTHER" id="PTHR45708">
    <property type="entry name" value="ENDOCHITINASE"/>
    <property type="match status" value="1"/>
</dbReference>
<reference evidence="12 13" key="1">
    <citation type="submission" date="2019-02" db="EMBL/GenBank/DDBJ databases">
        <title>Genome sequencing of the rare red list fungi Dentipellis fragilis.</title>
        <authorList>
            <person name="Buettner E."/>
            <person name="Kellner H."/>
        </authorList>
    </citation>
    <scope>NUCLEOTIDE SEQUENCE [LARGE SCALE GENOMIC DNA]</scope>
    <source>
        <strain evidence="12 13">DSM 105465</strain>
    </source>
</reference>
<dbReference type="OrthoDB" id="6020543at2759"/>
<keyword evidence="13" id="KW-1185">Reference proteome</keyword>
<dbReference type="PROSITE" id="PS01095">
    <property type="entry name" value="GH18_1"/>
    <property type="match status" value="1"/>
</dbReference>
<dbReference type="PANTHER" id="PTHR45708:SF49">
    <property type="entry name" value="ENDOCHITINASE"/>
    <property type="match status" value="1"/>
</dbReference>
<keyword evidence="4" id="KW-0146">Chitin degradation</keyword>
<dbReference type="InterPro" id="IPR050542">
    <property type="entry name" value="Glycosyl_Hydrlase18_Chitinase"/>
</dbReference>
<evidence type="ECO:0000256" key="5">
    <source>
        <dbReference type="ARBA" id="ARBA00023277"/>
    </source>
</evidence>
<gene>
    <name evidence="12" type="ORF">EVG20_g3415</name>
</gene>
<dbReference type="AlphaFoldDB" id="A0A4Y9Z2E1"/>
<evidence type="ECO:0000256" key="9">
    <source>
        <dbReference type="RuleBase" id="RU004453"/>
    </source>
</evidence>